<reference evidence="1 2" key="1">
    <citation type="journal article" date="2018" name="Sci. Rep.">
        <title>Comparative analysis of the Pocillopora damicornis genome highlights role of immune system in coral evolution.</title>
        <authorList>
            <person name="Cunning R."/>
            <person name="Bay R.A."/>
            <person name="Gillette P."/>
            <person name="Baker A.C."/>
            <person name="Traylor-Knowles N."/>
        </authorList>
    </citation>
    <scope>NUCLEOTIDE SEQUENCE [LARGE SCALE GENOMIC DNA]</scope>
    <source>
        <strain evidence="1">RSMAS</strain>
        <tissue evidence="1">Whole animal</tissue>
    </source>
</reference>
<organism evidence="1 2">
    <name type="scientific">Pocillopora damicornis</name>
    <name type="common">Cauliflower coral</name>
    <name type="synonym">Millepora damicornis</name>
    <dbReference type="NCBI Taxonomy" id="46731"/>
    <lineage>
        <taxon>Eukaryota</taxon>
        <taxon>Metazoa</taxon>
        <taxon>Cnidaria</taxon>
        <taxon>Anthozoa</taxon>
        <taxon>Hexacorallia</taxon>
        <taxon>Scleractinia</taxon>
        <taxon>Astrocoeniina</taxon>
        <taxon>Pocilloporidae</taxon>
        <taxon>Pocillopora</taxon>
    </lineage>
</organism>
<evidence type="ECO:0000313" key="1">
    <source>
        <dbReference type="EMBL" id="RMX61529.1"/>
    </source>
</evidence>
<gene>
    <name evidence="1" type="ORF">pdam_00003586</name>
</gene>
<accession>A0A3M6V6W6</accession>
<protein>
    <recommendedName>
        <fullName evidence="3">Endonuclease/exonuclease/phosphatase domain-containing protein</fullName>
    </recommendedName>
</protein>
<evidence type="ECO:0008006" key="3">
    <source>
        <dbReference type="Google" id="ProtNLM"/>
    </source>
</evidence>
<dbReference type="EMBL" id="RCHS01000010">
    <property type="protein sequence ID" value="RMX61529.1"/>
    <property type="molecule type" value="Genomic_DNA"/>
</dbReference>
<dbReference type="Gene3D" id="3.60.10.10">
    <property type="entry name" value="Endonuclease/exonuclease/phosphatase"/>
    <property type="match status" value="1"/>
</dbReference>
<comment type="caution">
    <text evidence="1">The sequence shown here is derived from an EMBL/GenBank/DDBJ whole genome shotgun (WGS) entry which is preliminary data.</text>
</comment>
<evidence type="ECO:0000313" key="2">
    <source>
        <dbReference type="Proteomes" id="UP000275408"/>
    </source>
</evidence>
<dbReference type="SUPFAM" id="SSF56219">
    <property type="entry name" value="DNase I-like"/>
    <property type="match status" value="1"/>
</dbReference>
<feature type="non-terminal residue" evidence="1">
    <location>
        <position position="270"/>
    </location>
</feature>
<sequence length="270" mass="30691">MSSSQKTEFAPCVLLANVISLVPKVNKISILTTQKNFDLIFFTETWYTWRSLHTKRLQELEDPAFEVLWSYIKPPRLPRGINCIITACFYHPPSCNDTEILEYLSDAITHAEGLLPGCSIIIPGNLNQLDTKHLCRDFHLKQQVHQSIRSAYILDLVLTNMHNFCDSKPAILSPPFGLSDHNAVAVWSRHYTEHSVNPKILSPSYSTPSKLKIQQSNPLFVFLTRTPGVGWQQDLVTGMLTWKGNDCLPKVFLEFLHSTFIHQVNKALGM</sequence>
<dbReference type="PANTHER" id="PTHR47510:SF3">
    <property type="entry name" value="ENDO_EXONUCLEASE_PHOSPHATASE DOMAIN-CONTAINING PROTEIN"/>
    <property type="match status" value="1"/>
</dbReference>
<dbReference type="PANTHER" id="PTHR47510">
    <property type="entry name" value="REVERSE TRANSCRIPTASE DOMAIN-CONTAINING PROTEIN"/>
    <property type="match status" value="1"/>
</dbReference>
<dbReference type="Proteomes" id="UP000275408">
    <property type="component" value="Unassembled WGS sequence"/>
</dbReference>
<dbReference type="AlphaFoldDB" id="A0A3M6V6W6"/>
<proteinExistence type="predicted"/>
<keyword evidence="2" id="KW-1185">Reference proteome</keyword>
<dbReference type="InterPro" id="IPR036691">
    <property type="entry name" value="Endo/exonu/phosph_ase_sf"/>
</dbReference>
<name>A0A3M6V6W6_POCDA</name>